<sequence>MAEDKITGTLVFTVFTAVLSSFQFGYDIGVINAPQEIIISHYKHVLSVPLDDRKATNTYAVNRTDSLTSVTPPMDSTPTYLAEEEARQSVGLITMLWSLSVSSFAVGGMVASFFGGWLGDKLGRIKAMLVANSLSLAGALLMGFSKLGPSHILIIAGRSISGLYCGLISGLVPMYIGEIAPTTLRGALGTLHQLALVTGILISQIIGLEFILGNHDLWHILLGLSAVPALLQSLLLFFCPESPRYLYITLEEEVKAKKSLKRLRGSDDVTKDLNEMKKEKEEASSEQKVSVIQLFTNPSYRQPIIVALMLHMAQQFSGINGIFYYSTSIFQTAGISQPVYATIGVGAINMVFTAVSVLLVERAGRRSLFLIGMIGMFFCTIFMSVGLVLLDKFSWMSYVSMTAIFLFVSFFEIGPGPIPWFMVAEFFSQGPRPTALALAAFSNWACNFVVALCFQYIADFCGSYVFFLFAGVVLVFTLFTFFKVPETKGKSFEEIAAEFRKKSGSAQRPKKATVEMEFLRAGEAV</sequence>
<feature type="domain" description="Major facilitator superfamily (MFS) profile" evidence="19">
    <location>
        <begin position="13"/>
        <end position="488"/>
    </location>
</feature>
<evidence type="ECO:0000256" key="13">
    <source>
        <dbReference type="ARBA" id="ARBA00023180"/>
    </source>
</evidence>
<dbReference type="GO" id="GO:0005903">
    <property type="term" value="C:brush border"/>
    <property type="evidence" value="ECO:0007669"/>
    <property type="project" value="TreeGrafter"/>
</dbReference>
<dbReference type="PRINTS" id="PR00171">
    <property type="entry name" value="SUGRTRNSPORT"/>
</dbReference>
<feature type="transmembrane region" description="Helical" evidence="18">
    <location>
        <begin position="188"/>
        <end position="211"/>
    </location>
</feature>
<feature type="transmembrane region" description="Helical" evidence="18">
    <location>
        <begin position="151"/>
        <end position="176"/>
    </location>
</feature>
<dbReference type="FunCoup" id="A0A1S3F4R3">
    <property type="interactions" value="280"/>
</dbReference>
<evidence type="ECO:0000256" key="5">
    <source>
        <dbReference type="ARBA" id="ARBA00007004"/>
    </source>
</evidence>
<feature type="transmembrane region" description="Helical" evidence="18">
    <location>
        <begin position="217"/>
        <end position="238"/>
    </location>
</feature>
<comment type="catalytic activity">
    <reaction evidence="15">
        <text>D-galactose(in) = D-galactose(out)</text>
        <dbReference type="Rhea" id="RHEA:34915"/>
        <dbReference type="ChEBI" id="CHEBI:4139"/>
    </reaction>
</comment>
<evidence type="ECO:0000313" key="21">
    <source>
        <dbReference type="RefSeq" id="XP_012871618.1"/>
    </source>
</evidence>
<keyword evidence="9 21" id="KW-0762">Sugar transport</keyword>
<dbReference type="SUPFAM" id="SSF103473">
    <property type="entry name" value="MFS general substrate transporter"/>
    <property type="match status" value="1"/>
</dbReference>
<keyword evidence="8" id="KW-1003">Cell membrane</keyword>
<feature type="transmembrane region" description="Helical" evidence="18">
    <location>
        <begin position="395"/>
        <end position="414"/>
    </location>
</feature>
<keyword evidence="13" id="KW-0325">Glycoprotein</keyword>
<dbReference type="NCBIfam" id="TIGR00879">
    <property type="entry name" value="SP"/>
    <property type="match status" value="1"/>
</dbReference>
<reference evidence="21" key="1">
    <citation type="submission" date="2025-08" db="UniProtKB">
        <authorList>
            <consortium name="RefSeq"/>
        </authorList>
    </citation>
    <scope>IDENTIFICATION</scope>
    <source>
        <tissue evidence="21">Kidney</tissue>
    </source>
</reference>
<dbReference type="Gene3D" id="1.20.1250.20">
    <property type="entry name" value="MFS general substrate transporter like domains"/>
    <property type="match status" value="1"/>
</dbReference>
<evidence type="ECO:0000256" key="11">
    <source>
        <dbReference type="ARBA" id="ARBA00022989"/>
    </source>
</evidence>
<dbReference type="PROSITE" id="PS00217">
    <property type="entry name" value="SUGAR_TRANSPORT_2"/>
    <property type="match status" value="1"/>
</dbReference>
<evidence type="ECO:0000259" key="19">
    <source>
        <dbReference type="PROSITE" id="PS50850"/>
    </source>
</evidence>
<evidence type="ECO:0000313" key="20">
    <source>
        <dbReference type="Proteomes" id="UP000081671"/>
    </source>
</evidence>
<dbReference type="InterPro" id="IPR003663">
    <property type="entry name" value="Sugar/inositol_transpt"/>
</dbReference>
<dbReference type="InterPro" id="IPR036259">
    <property type="entry name" value="MFS_trans_sf"/>
</dbReference>
<dbReference type="GO" id="GO:0046323">
    <property type="term" value="P:D-glucose import"/>
    <property type="evidence" value="ECO:0007669"/>
    <property type="project" value="TreeGrafter"/>
</dbReference>
<evidence type="ECO:0000256" key="16">
    <source>
        <dbReference type="ARBA" id="ARBA00045575"/>
    </source>
</evidence>
<dbReference type="AlphaFoldDB" id="A0A1S3F4R3"/>
<comment type="function">
    <text evidence="16">Facilitative hexose transporter that mediates the transport of glucose, fructose and galactose. Likely mediates the bidirectional transfer of glucose across the plasma membrane of hepatocytes and is responsible for uptake of glucose by the beta cells; may comprise part of the glucose-sensing mechanism of the beta cell. May also participate with the Na(+)/glucose cotransporter in the transcellular transport of glucose in the small intestine and kidney. Also able to mediate the transport of dehydroascorbate.</text>
</comment>
<dbReference type="InterPro" id="IPR002440">
    <property type="entry name" value="Glc_transpt_2"/>
</dbReference>
<evidence type="ECO:0000256" key="14">
    <source>
        <dbReference type="ARBA" id="ARBA00032087"/>
    </source>
</evidence>
<dbReference type="KEGG" id="dord:105985578"/>
<keyword evidence="10 18" id="KW-0812">Transmembrane</keyword>
<proteinExistence type="inferred from homology"/>
<accession>A0A1S3F4R3</accession>
<dbReference type="PROSITE" id="PS50850">
    <property type="entry name" value="MFS"/>
    <property type="match status" value="1"/>
</dbReference>
<feature type="transmembrane region" description="Helical" evidence="18">
    <location>
        <begin position="435"/>
        <end position="458"/>
    </location>
</feature>
<dbReference type="InterPro" id="IPR005828">
    <property type="entry name" value="MFS_sugar_transport-like"/>
</dbReference>
<dbReference type="Proteomes" id="UP000081671">
    <property type="component" value="Unplaced"/>
</dbReference>
<feature type="transmembrane region" description="Helical" evidence="18">
    <location>
        <begin position="339"/>
        <end position="360"/>
    </location>
</feature>
<keyword evidence="11 18" id="KW-1133">Transmembrane helix</keyword>
<dbReference type="RefSeq" id="XP_012871618.1">
    <property type="nucleotide sequence ID" value="XM_013016164.1"/>
</dbReference>
<keyword evidence="12 18" id="KW-0472">Membrane</keyword>
<feature type="transmembrane region" description="Helical" evidence="18">
    <location>
        <begin position="367"/>
        <end position="389"/>
    </location>
</feature>
<organism evidence="20 21">
    <name type="scientific">Dipodomys ordii</name>
    <name type="common">Ord's kangaroo rat</name>
    <dbReference type="NCBI Taxonomy" id="10020"/>
    <lineage>
        <taxon>Eukaryota</taxon>
        <taxon>Metazoa</taxon>
        <taxon>Chordata</taxon>
        <taxon>Craniata</taxon>
        <taxon>Vertebrata</taxon>
        <taxon>Euteleostomi</taxon>
        <taxon>Mammalia</taxon>
        <taxon>Eutheria</taxon>
        <taxon>Euarchontoglires</taxon>
        <taxon>Glires</taxon>
        <taxon>Rodentia</taxon>
        <taxon>Castorimorpha</taxon>
        <taxon>Heteromyidae</taxon>
        <taxon>Dipodomyinae</taxon>
        <taxon>Dipodomys</taxon>
    </lineage>
</organism>
<keyword evidence="20" id="KW-1185">Reference proteome</keyword>
<name>A0A1S3F4R3_DIPOR</name>
<comment type="catalytic activity">
    <reaction evidence="1">
        <text>D-fructose(out) = D-fructose(in)</text>
        <dbReference type="Rhea" id="RHEA:60372"/>
        <dbReference type="ChEBI" id="CHEBI:37721"/>
    </reaction>
</comment>
<feature type="transmembrane region" description="Helical" evidence="18">
    <location>
        <begin position="464"/>
        <end position="482"/>
    </location>
</feature>
<dbReference type="InterPro" id="IPR020846">
    <property type="entry name" value="MFS_dom"/>
</dbReference>
<dbReference type="GeneID" id="105985578"/>
<dbReference type="PANTHER" id="PTHR23503:SF27">
    <property type="entry name" value="SOLUTE CARRIER FAMILY 2, FACILITATED GLUCOSE TRANSPORTER MEMBER 2"/>
    <property type="match status" value="1"/>
</dbReference>
<feature type="transmembrane region" description="Helical" evidence="18">
    <location>
        <begin position="7"/>
        <end position="26"/>
    </location>
</feature>
<dbReference type="STRING" id="10020.ENSDORP00000004001"/>
<feature type="transmembrane region" description="Helical" evidence="18">
    <location>
        <begin position="127"/>
        <end position="145"/>
    </location>
</feature>
<dbReference type="InterPro" id="IPR045263">
    <property type="entry name" value="GLUT"/>
</dbReference>
<dbReference type="PROSITE" id="PS00216">
    <property type="entry name" value="SUGAR_TRANSPORT_1"/>
    <property type="match status" value="1"/>
</dbReference>
<evidence type="ECO:0000256" key="4">
    <source>
        <dbReference type="ARBA" id="ARBA00004651"/>
    </source>
</evidence>
<evidence type="ECO:0000256" key="10">
    <source>
        <dbReference type="ARBA" id="ARBA00022692"/>
    </source>
</evidence>
<dbReference type="InterPro" id="IPR005829">
    <property type="entry name" value="Sugar_transporter_CS"/>
</dbReference>
<evidence type="ECO:0000256" key="6">
    <source>
        <dbReference type="ARBA" id="ARBA00015977"/>
    </source>
</evidence>
<dbReference type="PRINTS" id="PR01191">
    <property type="entry name" value="GLUCTRSPORT2"/>
</dbReference>
<evidence type="ECO:0000256" key="3">
    <source>
        <dbReference type="ARBA" id="ARBA00001787"/>
    </source>
</evidence>
<evidence type="ECO:0000256" key="17">
    <source>
        <dbReference type="RuleBase" id="RU003346"/>
    </source>
</evidence>
<dbReference type="CDD" id="cd17431">
    <property type="entry name" value="MFS_GLUT_Class1"/>
    <property type="match status" value="1"/>
</dbReference>
<dbReference type="OrthoDB" id="4540492at2759"/>
<comment type="similarity">
    <text evidence="5">Belongs to the major facilitator superfamily. Sugar transporter (TC 2.A.1.1) family. Glucose transporter subfamily.</text>
</comment>
<dbReference type="Pfam" id="PF00083">
    <property type="entry name" value="Sugar_tr"/>
    <property type="match status" value="1"/>
</dbReference>
<protein>
    <recommendedName>
        <fullName evidence="6">Solute carrier family 2, facilitated glucose transporter member 2</fullName>
    </recommendedName>
    <alternativeName>
        <fullName evidence="14">Glucose transporter type 2, liver</fullName>
    </alternativeName>
</protein>
<evidence type="ECO:0000256" key="2">
    <source>
        <dbReference type="ARBA" id="ARBA00000618"/>
    </source>
</evidence>
<evidence type="ECO:0000256" key="8">
    <source>
        <dbReference type="ARBA" id="ARBA00022475"/>
    </source>
</evidence>
<dbReference type="FunFam" id="1.20.1250.20:FF:000029">
    <property type="entry name" value="solute carrier family 2, facilitated glucose transporter member 4"/>
    <property type="match status" value="1"/>
</dbReference>
<evidence type="ECO:0000256" key="9">
    <source>
        <dbReference type="ARBA" id="ARBA00022597"/>
    </source>
</evidence>
<comment type="catalytic activity">
    <reaction evidence="2">
        <text>D-glucose(out) = D-glucose(in)</text>
        <dbReference type="Rhea" id="RHEA:60376"/>
        <dbReference type="ChEBI" id="CHEBI:4167"/>
    </reaction>
</comment>
<evidence type="ECO:0000256" key="15">
    <source>
        <dbReference type="ARBA" id="ARBA00034046"/>
    </source>
</evidence>
<dbReference type="GO" id="GO:0055056">
    <property type="term" value="F:D-glucose transmembrane transporter activity"/>
    <property type="evidence" value="ECO:0007669"/>
    <property type="project" value="InterPro"/>
</dbReference>
<dbReference type="GO" id="GO:0005886">
    <property type="term" value="C:plasma membrane"/>
    <property type="evidence" value="ECO:0007669"/>
    <property type="project" value="UniProtKB-SubCell"/>
</dbReference>
<dbReference type="InParanoid" id="A0A1S3F4R3"/>
<comment type="catalytic activity">
    <reaction evidence="3">
        <text>L-dehydroascorbate(out) = L-dehydroascorbate(in)</text>
        <dbReference type="Rhea" id="RHEA:60380"/>
        <dbReference type="ChEBI" id="CHEBI:58539"/>
    </reaction>
</comment>
<feature type="transmembrane region" description="Helical" evidence="18">
    <location>
        <begin position="304"/>
        <end position="327"/>
    </location>
</feature>
<dbReference type="PANTHER" id="PTHR23503">
    <property type="entry name" value="SOLUTE CARRIER FAMILY 2"/>
    <property type="match status" value="1"/>
</dbReference>
<gene>
    <name evidence="21" type="primary">Slc2a2</name>
</gene>
<evidence type="ECO:0000256" key="12">
    <source>
        <dbReference type="ARBA" id="ARBA00023136"/>
    </source>
</evidence>
<evidence type="ECO:0000256" key="7">
    <source>
        <dbReference type="ARBA" id="ARBA00022448"/>
    </source>
</evidence>
<evidence type="ECO:0000256" key="18">
    <source>
        <dbReference type="SAM" id="Phobius"/>
    </source>
</evidence>
<evidence type="ECO:0000256" key="1">
    <source>
        <dbReference type="ARBA" id="ARBA00000590"/>
    </source>
</evidence>
<dbReference type="CTD" id="6514"/>
<feature type="transmembrane region" description="Helical" evidence="18">
    <location>
        <begin position="95"/>
        <end position="115"/>
    </location>
</feature>
<dbReference type="GO" id="GO:0070837">
    <property type="term" value="P:dehydroascorbic acid transport"/>
    <property type="evidence" value="ECO:0007669"/>
    <property type="project" value="TreeGrafter"/>
</dbReference>
<keyword evidence="7 17" id="KW-0813">Transport</keyword>
<comment type="subcellular location">
    <subcellularLocation>
        <location evidence="4">Cell membrane</location>
        <topology evidence="4">Multi-pass membrane protein</topology>
    </subcellularLocation>
</comment>